<organism evidence="2 3">
    <name type="scientific">Actinocatenispora thailandica</name>
    <dbReference type="NCBI Taxonomy" id="227318"/>
    <lineage>
        <taxon>Bacteria</taxon>
        <taxon>Bacillati</taxon>
        <taxon>Actinomycetota</taxon>
        <taxon>Actinomycetes</taxon>
        <taxon>Micromonosporales</taxon>
        <taxon>Micromonosporaceae</taxon>
        <taxon>Actinocatenispora</taxon>
    </lineage>
</organism>
<protein>
    <submittedName>
        <fullName evidence="2">Transcriptional regulator</fullName>
    </submittedName>
</protein>
<dbReference type="InterPro" id="IPR001387">
    <property type="entry name" value="Cro/C1-type_HTH"/>
</dbReference>
<feature type="domain" description="HTH cro/C1-type" evidence="1">
    <location>
        <begin position="13"/>
        <end position="85"/>
    </location>
</feature>
<dbReference type="KEGG" id="atl:Athai_59770"/>
<dbReference type="PANTHER" id="PTHR35010:SF3">
    <property type="entry name" value="BLL4873 PROTEIN"/>
    <property type="match status" value="1"/>
</dbReference>
<accession>A0A7R7DV64</accession>
<dbReference type="InterPro" id="IPR035965">
    <property type="entry name" value="PAS-like_dom_sf"/>
</dbReference>
<dbReference type="GO" id="GO:0003677">
    <property type="term" value="F:DNA binding"/>
    <property type="evidence" value="ECO:0007669"/>
    <property type="project" value="InterPro"/>
</dbReference>
<sequence>MTTTVRRTELTEFLRAHRAAVSPAEAGLPAGPRRRTPGLRREEVAVLAGVGVSWYQWLEQGRDITVSGQVLDAVARVLRLTDPERRHLYVLAGLNPPLPTEPAEQTVGADITRLLDGWLPNPAHVVDRYWNFVAANASARSLFGWEDTIAGNCLIDFFTDELYRARYPHWEQVAPTVVAHYRHEMTRHGPDDGYTAVLADIAERSTEFAALWSRQEVKPPNATVKTLLHPRVGELVVEGRMLHLPDRPDVALVLHTPQNAESAARIAELTAALAAQPC</sequence>
<dbReference type="CDD" id="cd00093">
    <property type="entry name" value="HTH_XRE"/>
    <property type="match status" value="1"/>
</dbReference>
<dbReference type="SUPFAM" id="SSF47413">
    <property type="entry name" value="lambda repressor-like DNA-binding domains"/>
    <property type="match status" value="1"/>
</dbReference>
<dbReference type="SMART" id="SM00530">
    <property type="entry name" value="HTH_XRE"/>
    <property type="match status" value="1"/>
</dbReference>
<dbReference type="InterPro" id="IPR041413">
    <property type="entry name" value="MLTR_LBD"/>
</dbReference>
<dbReference type="Gene3D" id="1.10.260.40">
    <property type="entry name" value="lambda repressor-like DNA-binding domains"/>
    <property type="match status" value="1"/>
</dbReference>
<dbReference type="SUPFAM" id="SSF55785">
    <property type="entry name" value="PYP-like sensor domain (PAS domain)"/>
    <property type="match status" value="1"/>
</dbReference>
<dbReference type="Proteomes" id="UP000611640">
    <property type="component" value="Chromosome"/>
</dbReference>
<evidence type="ECO:0000313" key="3">
    <source>
        <dbReference type="Proteomes" id="UP000611640"/>
    </source>
</evidence>
<dbReference type="Gene3D" id="3.30.450.180">
    <property type="match status" value="1"/>
</dbReference>
<evidence type="ECO:0000259" key="1">
    <source>
        <dbReference type="SMART" id="SM00530"/>
    </source>
</evidence>
<name>A0A7R7DV64_9ACTN</name>
<dbReference type="AlphaFoldDB" id="A0A7R7DV64"/>
<evidence type="ECO:0000313" key="2">
    <source>
        <dbReference type="EMBL" id="BCJ38474.1"/>
    </source>
</evidence>
<dbReference type="Pfam" id="PF13560">
    <property type="entry name" value="HTH_31"/>
    <property type="match status" value="1"/>
</dbReference>
<keyword evidence="3" id="KW-1185">Reference proteome</keyword>
<reference evidence="2 3" key="1">
    <citation type="submission" date="2020-08" db="EMBL/GenBank/DDBJ databases">
        <title>Whole genome shotgun sequence of Actinocatenispora thailandica NBRC 105041.</title>
        <authorList>
            <person name="Komaki H."/>
            <person name="Tamura T."/>
        </authorList>
    </citation>
    <scope>NUCLEOTIDE SEQUENCE [LARGE SCALE GENOMIC DNA]</scope>
    <source>
        <strain evidence="2 3">NBRC 105041</strain>
    </source>
</reference>
<dbReference type="RefSeq" id="WP_203964501.1">
    <property type="nucleotide sequence ID" value="NZ_AP023355.1"/>
</dbReference>
<dbReference type="Pfam" id="PF17765">
    <property type="entry name" value="MLTR_LBD"/>
    <property type="match status" value="1"/>
</dbReference>
<gene>
    <name evidence="2" type="ORF">Athai_59770</name>
</gene>
<dbReference type="InterPro" id="IPR010982">
    <property type="entry name" value="Lambda_DNA-bd_dom_sf"/>
</dbReference>
<dbReference type="PANTHER" id="PTHR35010">
    <property type="entry name" value="BLL4672 PROTEIN-RELATED"/>
    <property type="match status" value="1"/>
</dbReference>
<dbReference type="EMBL" id="AP023355">
    <property type="protein sequence ID" value="BCJ38474.1"/>
    <property type="molecule type" value="Genomic_DNA"/>
</dbReference>
<proteinExistence type="predicted"/>